<keyword evidence="5 8" id="KW-0804">Transcription</keyword>
<protein>
    <recommendedName>
        <fullName evidence="3 8">Mediator of RNA polymerase II transcription subunit 17</fullName>
    </recommendedName>
    <alternativeName>
        <fullName evidence="7 8">Mediator complex subunit 17</fullName>
    </alternativeName>
</protein>
<evidence type="ECO:0000256" key="8">
    <source>
        <dbReference type="RuleBase" id="RU364140"/>
    </source>
</evidence>
<keyword evidence="11" id="KW-1185">Reference proteome</keyword>
<dbReference type="PANTHER" id="PTHR13114">
    <property type="entry name" value="MEDIATOR OF RNA POLYMERASE II TRANSCRIPTION SUBUNIT 17"/>
    <property type="match status" value="1"/>
</dbReference>
<dbReference type="Pfam" id="PF10156">
    <property type="entry name" value="Med17"/>
    <property type="match status" value="1"/>
</dbReference>
<feature type="region of interest" description="Disordered" evidence="9">
    <location>
        <begin position="380"/>
        <end position="400"/>
    </location>
</feature>
<gene>
    <name evidence="8" type="primary">MED17</name>
    <name evidence="10" type="ORF">RCC_01892</name>
</gene>
<keyword evidence="8" id="KW-0010">Activator</keyword>
<evidence type="ECO:0000256" key="7">
    <source>
        <dbReference type="ARBA" id="ARBA00032014"/>
    </source>
</evidence>
<comment type="similarity">
    <text evidence="2 8">Belongs to the Mediator complex subunit 17 family.</text>
</comment>
<evidence type="ECO:0000256" key="6">
    <source>
        <dbReference type="ARBA" id="ARBA00023242"/>
    </source>
</evidence>
<dbReference type="GO" id="GO:0016592">
    <property type="term" value="C:mediator complex"/>
    <property type="evidence" value="ECO:0007669"/>
    <property type="project" value="InterPro"/>
</dbReference>
<evidence type="ECO:0000256" key="4">
    <source>
        <dbReference type="ARBA" id="ARBA00023015"/>
    </source>
</evidence>
<keyword evidence="4 8" id="KW-0805">Transcription regulation</keyword>
<evidence type="ECO:0000256" key="1">
    <source>
        <dbReference type="ARBA" id="ARBA00004123"/>
    </source>
</evidence>
<comment type="subunit">
    <text evidence="8">Component of the Mediator complex.</text>
</comment>
<accession>A0A2D3UM50</accession>
<evidence type="ECO:0000313" key="10">
    <source>
        <dbReference type="EMBL" id="CZT16052.1"/>
    </source>
</evidence>
<dbReference type="Gene3D" id="6.10.250.2620">
    <property type="match status" value="1"/>
</dbReference>
<name>A0A2D3UM50_9PEZI</name>
<dbReference type="GO" id="GO:0006357">
    <property type="term" value="P:regulation of transcription by RNA polymerase II"/>
    <property type="evidence" value="ECO:0007669"/>
    <property type="project" value="InterPro"/>
</dbReference>
<reference evidence="10 11" key="1">
    <citation type="submission" date="2016-03" db="EMBL/GenBank/DDBJ databases">
        <authorList>
            <person name="Ploux O."/>
        </authorList>
    </citation>
    <scope>NUCLEOTIDE SEQUENCE [LARGE SCALE GENOMIC DNA]</scope>
    <source>
        <strain evidence="10 11">URUG2</strain>
    </source>
</reference>
<evidence type="ECO:0000256" key="9">
    <source>
        <dbReference type="SAM" id="MobiDB-lite"/>
    </source>
</evidence>
<feature type="region of interest" description="Disordered" evidence="9">
    <location>
        <begin position="46"/>
        <end position="82"/>
    </location>
</feature>
<dbReference type="EMBL" id="FJUY01000002">
    <property type="protein sequence ID" value="CZT16052.1"/>
    <property type="molecule type" value="Genomic_DNA"/>
</dbReference>
<dbReference type="OrthoDB" id="5319830at2759"/>
<evidence type="ECO:0000256" key="2">
    <source>
        <dbReference type="ARBA" id="ARBA00005635"/>
    </source>
</evidence>
<keyword evidence="6 8" id="KW-0539">Nucleus</keyword>
<evidence type="ECO:0000313" key="11">
    <source>
        <dbReference type="Proteomes" id="UP000225277"/>
    </source>
</evidence>
<evidence type="ECO:0000256" key="3">
    <source>
        <dbReference type="ARBA" id="ARBA00019610"/>
    </source>
</evidence>
<dbReference type="GO" id="GO:0070847">
    <property type="term" value="C:core mediator complex"/>
    <property type="evidence" value="ECO:0007669"/>
    <property type="project" value="TreeGrafter"/>
</dbReference>
<feature type="region of interest" description="Disordered" evidence="9">
    <location>
        <begin position="1"/>
        <end position="22"/>
    </location>
</feature>
<organism evidence="10 11">
    <name type="scientific">Ramularia collo-cygni</name>
    <dbReference type="NCBI Taxonomy" id="112498"/>
    <lineage>
        <taxon>Eukaryota</taxon>
        <taxon>Fungi</taxon>
        <taxon>Dikarya</taxon>
        <taxon>Ascomycota</taxon>
        <taxon>Pezizomycotina</taxon>
        <taxon>Dothideomycetes</taxon>
        <taxon>Dothideomycetidae</taxon>
        <taxon>Mycosphaerellales</taxon>
        <taxon>Mycosphaerellaceae</taxon>
        <taxon>Ramularia</taxon>
    </lineage>
</organism>
<dbReference type="InterPro" id="IPR019313">
    <property type="entry name" value="Mediator_Med17"/>
</dbReference>
<sequence>MTSSLAFRPWDVAASTDPPPLKDTLARVAAERGHFRDITEAALLAEIEANSSSSEKDDDEDDNDDTSDTSADNEAGGQAKTVGELYTSRNEMLTYINAAQQEIAMALDFVSLLSTVQFPAAATTISPMLKNQGIPMASLGMDFWHKMPADPVREEEEAKLARAVRFSQLRESADDLLAAAERLEGNVRRERVFWEQILGVEERGWRVSRIPRAHGLLGVHFGFNGAAREFAERDLAALVAGEEDGGIVLERGVGTKPKAMRVLIKKDGRVVGSSNLPNEKFDGEEAGLEARIRAARDSLFDEELQHEMVREARGLLSLGVNMQGNTLSFPADDNHTKTIDLQLISLDEDNSLPPDSLHGSDDMAQALLLSARLLLSHSHRETLARRSQPPPPMSEKKDTETPVLALLRPLLRILKHVNDIFVLNTYLTNLQTVLGHADIDIRSTPAKFTLPLPSTPDSATLITTLLQPLRTTANLTLPGIETSPMTLDFRIETSPTTHSYTLILSTENQTYNLLTLEDLFEAADDFLAAELIARLHSASPIQGAVWELDKREGIMMRLGPNGEDDREIFSCRIWGQQGKMELHREGADGMHVVWGGEREELMSLWQAWREVVPAVDLDSHAAEEER</sequence>
<proteinExistence type="inferred from homology"/>
<dbReference type="STRING" id="112498.A0A2D3UM50"/>
<dbReference type="GO" id="GO:0003712">
    <property type="term" value="F:transcription coregulator activity"/>
    <property type="evidence" value="ECO:0007669"/>
    <property type="project" value="InterPro"/>
</dbReference>
<dbReference type="PANTHER" id="PTHR13114:SF7">
    <property type="entry name" value="MEDIATOR OF RNA POLYMERASE II TRANSCRIPTION SUBUNIT 17"/>
    <property type="match status" value="1"/>
</dbReference>
<comment type="function">
    <text evidence="8">Component of the Mediator complex, a coactivator involved in the regulated transcription of nearly all RNA polymerase II-dependent genes. Mediator functions as a bridge to convey information from gene-specific regulatory proteins to the basal RNA polymerase II transcription machinery. Mediator is recruited to promoters by direct interactions with regulatory proteins and serves as a scaffold for the assembly of a functional preinitiation complex with RNA polymerase II and the general transcription factors.</text>
</comment>
<comment type="subcellular location">
    <subcellularLocation>
        <location evidence="1 8">Nucleus</location>
    </subcellularLocation>
</comment>
<dbReference type="Proteomes" id="UP000225277">
    <property type="component" value="Unassembled WGS sequence"/>
</dbReference>
<evidence type="ECO:0000256" key="5">
    <source>
        <dbReference type="ARBA" id="ARBA00023163"/>
    </source>
</evidence>
<dbReference type="AlphaFoldDB" id="A0A2D3UM50"/>
<feature type="compositionally biased region" description="Acidic residues" evidence="9">
    <location>
        <begin position="56"/>
        <end position="67"/>
    </location>
</feature>